<protein>
    <submittedName>
        <fullName evidence="1">Uncharacterized protein</fullName>
    </submittedName>
</protein>
<dbReference type="HOGENOM" id="CLU_2048269_0_0_14"/>
<organism evidence="1 2">
    <name type="scientific">Spiroplasma sabaudiense Ar-1343</name>
    <dbReference type="NCBI Taxonomy" id="1276257"/>
    <lineage>
        <taxon>Bacteria</taxon>
        <taxon>Bacillati</taxon>
        <taxon>Mycoplasmatota</taxon>
        <taxon>Mollicutes</taxon>
        <taxon>Entomoplasmatales</taxon>
        <taxon>Spiroplasmataceae</taxon>
        <taxon>Spiroplasma</taxon>
    </lineage>
</organism>
<keyword evidence="2" id="KW-1185">Reference proteome</keyword>
<reference evidence="1 2" key="1">
    <citation type="journal article" date="2014" name="Genome Biol. Evol.">
        <title>Molecular evolution of the substrate utilization strategies and putative virulence factors in mosquito-associated Spiroplasma species.</title>
        <authorList>
            <person name="Chang T.H."/>
            <person name="Lo W.S."/>
            <person name="Ku C."/>
            <person name="Chen L.L."/>
            <person name="Kuo C.H."/>
        </authorList>
    </citation>
    <scope>NUCLEOTIDE SEQUENCE [LARGE SCALE GENOMIC DNA]</scope>
    <source>
        <strain evidence="1">Ar-1343</strain>
    </source>
</reference>
<dbReference type="RefSeq" id="WP_025250656.1">
    <property type="nucleotide sequence ID" value="NZ_CP006934.1"/>
</dbReference>
<dbReference type="EMBL" id="CP006934">
    <property type="protein sequence ID" value="AHI53517.1"/>
    <property type="molecule type" value="Genomic_DNA"/>
</dbReference>
<dbReference type="KEGG" id="ssab:SSABA_v1c01050"/>
<dbReference type="AlphaFoldDB" id="W6A928"/>
<accession>W6A928</accession>
<evidence type="ECO:0000313" key="2">
    <source>
        <dbReference type="Proteomes" id="UP000019265"/>
    </source>
</evidence>
<name>W6A928_9MOLU</name>
<dbReference type="PATRIC" id="fig|1276257.3.peg.107"/>
<sequence>MQILKPEKWKEIKPETKLLATDYFDDLVDANKEAKAISSEFGLTNYFSYQDNRFFRYNNIKWIDFDEKDIMKLYVSDDYDEDSWYKPKMNTYFFSNGKNWLKRSQLCFNLGEAGIDFLLI</sequence>
<gene>
    <name evidence="1" type="ORF">SSABA_v1c01050</name>
</gene>
<proteinExistence type="predicted"/>
<evidence type="ECO:0000313" key="1">
    <source>
        <dbReference type="EMBL" id="AHI53517.1"/>
    </source>
</evidence>
<dbReference type="STRING" id="1276257.SSABA_v1c01050"/>
<dbReference type="Proteomes" id="UP000019265">
    <property type="component" value="Chromosome"/>
</dbReference>